<gene>
    <name evidence="4" type="ORF">mRhiFer1_007910</name>
</gene>
<keyword evidence="3" id="KW-0539">Nucleus</keyword>
<dbReference type="GO" id="GO:0005634">
    <property type="term" value="C:nucleus"/>
    <property type="evidence" value="ECO:0007669"/>
    <property type="project" value="UniProtKB-SubCell"/>
</dbReference>
<dbReference type="InterPro" id="IPR034870">
    <property type="entry name" value="TET_fam"/>
</dbReference>
<comment type="caution">
    <text evidence="4">The sequence shown here is derived from an EMBL/GenBank/DDBJ whole genome shotgun (WGS) entry which is preliminary data.</text>
</comment>
<dbReference type="InterPro" id="IPR012677">
    <property type="entry name" value="Nucleotide-bd_a/b_plait_sf"/>
</dbReference>
<dbReference type="AlphaFoldDB" id="A0A7J8AW39"/>
<sequence length="149" mass="16617">MHKRSGQSTIHMYLNKKTGKPKGDAPVSYEDPLTAKAAVEWFDRKDFQGSKLKVSLARKKTLMNRMWGFGGCCCHSVEVQEAQEAVTKAEVAFAACKEEEVASWTEVVPVEHSEVEVVETEVVSMADRAWMEVTLVEEDEKALGVPLDL</sequence>
<organism evidence="4 5">
    <name type="scientific">Rhinolophus ferrumequinum</name>
    <name type="common">Greater horseshoe bat</name>
    <dbReference type="NCBI Taxonomy" id="59479"/>
    <lineage>
        <taxon>Eukaryota</taxon>
        <taxon>Metazoa</taxon>
        <taxon>Chordata</taxon>
        <taxon>Craniata</taxon>
        <taxon>Vertebrata</taxon>
        <taxon>Euteleostomi</taxon>
        <taxon>Mammalia</taxon>
        <taxon>Eutheria</taxon>
        <taxon>Laurasiatheria</taxon>
        <taxon>Chiroptera</taxon>
        <taxon>Yinpterochiroptera</taxon>
        <taxon>Rhinolophoidea</taxon>
        <taxon>Rhinolophidae</taxon>
        <taxon>Rhinolophinae</taxon>
        <taxon>Rhinolophus</taxon>
    </lineage>
</organism>
<proteinExistence type="predicted"/>
<dbReference type="Gene3D" id="3.30.70.330">
    <property type="match status" value="1"/>
</dbReference>
<name>A0A7J8AW39_RHIFE</name>
<evidence type="ECO:0008006" key="6">
    <source>
        <dbReference type="Google" id="ProtNLM"/>
    </source>
</evidence>
<dbReference type="GO" id="GO:0006355">
    <property type="term" value="P:regulation of DNA-templated transcription"/>
    <property type="evidence" value="ECO:0007669"/>
    <property type="project" value="InterPro"/>
</dbReference>
<evidence type="ECO:0000313" key="4">
    <source>
        <dbReference type="EMBL" id="KAF6390340.1"/>
    </source>
</evidence>
<dbReference type="Proteomes" id="UP000585614">
    <property type="component" value="Unassembled WGS sequence"/>
</dbReference>
<reference evidence="4 5" key="1">
    <citation type="journal article" date="2020" name="Nature">
        <title>Six reference-quality genomes reveal evolution of bat adaptations.</title>
        <authorList>
            <person name="Jebb D."/>
            <person name="Huang Z."/>
            <person name="Pippel M."/>
            <person name="Hughes G.M."/>
            <person name="Lavrichenko K."/>
            <person name="Devanna P."/>
            <person name="Winkler S."/>
            <person name="Jermiin L.S."/>
            <person name="Skirmuntt E.C."/>
            <person name="Katzourakis A."/>
            <person name="Burkitt-Gray L."/>
            <person name="Ray D.A."/>
            <person name="Sullivan K.A.M."/>
            <person name="Roscito J.G."/>
            <person name="Kirilenko B.M."/>
            <person name="Davalos L.M."/>
            <person name="Corthals A.P."/>
            <person name="Power M.L."/>
            <person name="Jones G."/>
            <person name="Ransome R.D."/>
            <person name="Dechmann D.K.N."/>
            <person name="Locatelli A.G."/>
            <person name="Puechmaille S.J."/>
            <person name="Fedrigo O."/>
            <person name="Jarvis E.D."/>
            <person name="Hiller M."/>
            <person name="Vernes S.C."/>
            <person name="Myers E.W."/>
            <person name="Teeling E.C."/>
        </authorList>
    </citation>
    <scope>NUCLEOTIDE SEQUENCE [LARGE SCALE GENOMIC DNA]</scope>
    <source>
        <strain evidence="4">MRhiFer1</strain>
        <tissue evidence="4">Lung</tissue>
    </source>
</reference>
<comment type="subcellular location">
    <subcellularLocation>
        <location evidence="1">Nucleus</location>
    </subcellularLocation>
</comment>
<keyword evidence="2" id="KW-0694">RNA-binding</keyword>
<evidence type="ECO:0000313" key="5">
    <source>
        <dbReference type="Proteomes" id="UP000585614"/>
    </source>
</evidence>
<dbReference type="InterPro" id="IPR035979">
    <property type="entry name" value="RBD_domain_sf"/>
</dbReference>
<dbReference type="PANTHER" id="PTHR23238">
    <property type="entry name" value="RNA BINDING PROTEIN"/>
    <property type="match status" value="1"/>
</dbReference>
<protein>
    <recommendedName>
        <fullName evidence="6">RRM domain-containing protein</fullName>
    </recommendedName>
</protein>
<dbReference type="SUPFAM" id="SSF54928">
    <property type="entry name" value="RNA-binding domain, RBD"/>
    <property type="match status" value="1"/>
</dbReference>
<evidence type="ECO:0000256" key="3">
    <source>
        <dbReference type="ARBA" id="ARBA00023242"/>
    </source>
</evidence>
<dbReference type="EMBL" id="JACAGC010000001">
    <property type="protein sequence ID" value="KAF6390340.1"/>
    <property type="molecule type" value="Genomic_DNA"/>
</dbReference>
<evidence type="ECO:0000256" key="2">
    <source>
        <dbReference type="ARBA" id="ARBA00022884"/>
    </source>
</evidence>
<accession>A0A7J8AW39</accession>
<dbReference type="GO" id="GO:0003723">
    <property type="term" value="F:RNA binding"/>
    <property type="evidence" value="ECO:0007669"/>
    <property type="project" value="UniProtKB-KW"/>
</dbReference>
<evidence type="ECO:0000256" key="1">
    <source>
        <dbReference type="ARBA" id="ARBA00004123"/>
    </source>
</evidence>